<dbReference type="AlphaFoldDB" id="A0A6H5HX30"/>
<dbReference type="Proteomes" id="UP000479190">
    <property type="component" value="Unassembled WGS sequence"/>
</dbReference>
<keyword evidence="7" id="KW-1185">Reference proteome</keyword>
<evidence type="ECO:0000313" key="7">
    <source>
        <dbReference type="Proteomes" id="UP000479190"/>
    </source>
</evidence>
<dbReference type="EMBL" id="CADCXV010000147">
    <property type="protein sequence ID" value="CAB0028440.1"/>
    <property type="molecule type" value="Genomic_DNA"/>
</dbReference>
<organism evidence="6 7">
    <name type="scientific">Trichogramma brassicae</name>
    <dbReference type="NCBI Taxonomy" id="86971"/>
    <lineage>
        <taxon>Eukaryota</taxon>
        <taxon>Metazoa</taxon>
        <taxon>Ecdysozoa</taxon>
        <taxon>Arthropoda</taxon>
        <taxon>Hexapoda</taxon>
        <taxon>Insecta</taxon>
        <taxon>Pterygota</taxon>
        <taxon>Neoptera</taxon>
        <taxon>Endopterygota</taxon>
        <taxon>Hymenoptera</taxon>
        <taxon>Apocrita</taxon>
        <taxon>Proctotrupomorpha</taxon>
        <taxon>Chalcidoidea</taxon>
        <taxon>Trichogrammatidae</taxon>
        <taxon>Trichogramma</taxon>
    </lineage>
</organism>
<evidence type="ECO:0000256" key="1">
    <source>
        <dbReference type="ARBA" id="ARBA00004141"/>
    </source>
</evidence>
<evidence type="ECO:0000256" key="4">
    <source>
        <dbReference type="ARBA" id="ARBA00023136"/>
    </source>
</evidence>
<feature type="transmembrane region" description="Helical" evidence="5">
    <location>
        <begin position="110"/>
        <end position="128"/>
    </location>
</feature>
<dbReference type="PRINTS" id="PR00249">
    <property type="entry name" value="GPCRSECRETIN"/>
</dbReference>
<keyword evidence="2 5" id="KW-0812">Transmembrane</keyword>
<comment type="subcellular location">
    <subcellularLocation>
        <location evidence="1">Membrane</location>
        <topology evidence="1">Multi-pass membrane protein</topology>
    </subcellularLocation>
</comment>
<keyword evidence="3 5" id="KW-1133">Transmembrane helix</keyword>
<protein>
    <recommendedName>
        <fullName evidence="8">G-protein coupled receptors family 2 profile 2 domain-containing protein</fullName>
    </recommendedName>
</protein>
<evidence type="ECO:0000313" key="6">
    <source>
        <dbReference type="EMBL" id="CAB0028440.1"/>
    </source>
</evidence>
<dbReference type="GO" id="GO:0007188">
    <property type="term" value="P:adenylate cyclase-modulating G protein-coupled receptor signaling pathway"/>
    <property type="evidence" value="ECO:0007669"/>
    <property type="project" value="TreeGrafter"/>
</dbReference>
<dbReference type="GO" id="GO:0005886">
    <property type="term" value="C:plasma membrane"/>
    <property type="evidence" value="ECO:0007669"/>
    <property type="project" value="TreeGrafter"/>
</dbReference>
<dbReference type="Gene3D" id="1.20.1070.10">
    <property type="entry name" value="Rhodopsin 7-helix transmembrane proteins"/>
    <property type="match status" value="1"/>
</dbReference>
<evidence type="ECO:0000256" key="2">
    <source>
        <dbReference type="ARBA" id="ARBA00022692"/>
    </source>
</evidence>
<name>A0A6H5HX30_9HYME</name>
<dbReference type="PANTHER" id="PTHR45620">
    <property type="entry name" value="PDF RECEPTOR-LIKE PROTEIN-RELATED"/>
    <property type="match status" value="1"/>
</dbReference>
<dbReference type="Pfam" id="PF00002">
    <property type="entry name" value="7tm_2"/>
    <property type="match status" value="1"/>
</dbReference>
<dbReference type="PANTHER" id="PTHR45620:SF32">
    <property type="entry name" value="DIURETIC HORMONE 31 RECEPTOR, ISOFORM C"/>
    <property type="match status" value="1"/>
</dbReference>
<evidence type="ECO:0000256" key="5">
    <source>
        <dbReference type="SAM" id="Phobius"/>
    </source>
</evidence>
<feature type="transmembrane region" description="Helical" evidence="5">
    <location>
        <begin position="66"/>
        <end position="89"/>
    </location>
</feature>
<dbReference type="InterPro" id="IPR050332">
    <property type="entry name" value="GPCR_2"/>
</dbReference>
<proteinExistence type="predicted"/>
<evidence type="ECO:0008006" key="8">
    <source>
        <dbReference type="Google" id="ProtNLM"/>
    </source>
</evidence>
<gene>
    <name evidence="6" type="ORF">TBRA_LOCUS610</name>
</gene>
<reference evidence="6 7" key="1">
    <citation type="submission" date="2020-02" db="EMBL/GenBank/DDBJ databases">
        <authorList>
            <person name="Ferguson B K."/>
        </authorList>
    </citation>
    <scope>NUCLEOTIDE SEQUENCE [LARGE SCALE GENOMIC DNA]</scope>
</reference>
<dbReference type="OrthoDB" id="6160250at2759"/>
<feature type="transmembrane region" description="Helical" evidence="5">
    <location>
        <begin position="16"/>
        <end position="39"/>
    </location>
</feature>
<keyword evidence="4 5" id="KW-0472">Membrane</keyword>
<evidence type="ECO:0000256" key="3">
    <source>
        <dbReference type="ARBA" id="ARBA00022989"/>
    </source>
</evidence>
<dbReference type="InterPro" id="IPR000832">
    <property type="entry name" value="GPCR_2_secretin-like"/>
</dbReference>
<accession>A0A6H5HX30</accession>
<dbReference type="GO" id="GO:0008528">
    <property type="term" value="F:G protein-coupled peptide receptor activity"/>
    <property type="evidence" value="ECO:0007669"/>
    <property type="project" value="TreeGrafter"/>
</dbReference>
<sequence>MCRYTRGRVGRDRSLLILYTTSGAGAPIPISIAICAAVYDFNELTYTYYYYYFRCYIHEGNYMVVLMYPVCVSMAFNLLFLCNIVRVVVLKLRSGPSIGQSQPPRAILQAFKATFLLVPLLGLHYLVVPLRPEKGASWEKFYSVISAITASFQVIQQFKRKWEGTAFARKRANSCTATTVSVIARVESLKHLKIIQLFNNQKETIKIKNLRTVNCLLRKGYNLTV</sequence>